<dbReference type="OrthoDB" id="5547340at2759"/>
<keyword evidence="5" id="KW-0119">Carbohydrate metabolism</keyword>
<gene>
    <name evidence="7" type="ORF">LY90DRAFT_365533</name>
</gene>
<evidence type="ECO:0000313" key="8">
    <source>
        <dbReference type="Proteomes" id="UP000193920"/>
    </source>
</evidence>
<proteinExistence type="predicted"/>
<reference evidence="7 8" key="1">
    <citation type="submission" date="2016-08" db="EMBL/GenBank/DDBJ databases">
        <title>A Parts List for Fungal Cellulosomes Revealed by Comparative Genomics.</title>
        <authorList>
            <consortium name="DOE Joint Genome Institute"/>
            <person name="Haitjema C.H."/>
            <person name="Gilmore S.P."/>
            <person name="Henske J.K."/>
            <person name="Solomon K.V."/>
            <person name="De Groot R."/>
            <person name="Kuo A."/>
            <person name="Mondo S.J."/>
            <person name="Salamov A.A."/>
            <person name="Labutti K."/>
            <person name="Zhao Z."/>
            <person name="Chiniquy J."/>
            <person name="Barry K."/>
            <person name="Brewer H.M."/>
            <person name="Purvine S.O."/>
            <person name="Wright A.T."/>
            <person name="Boxma B."/>
            <person name="Van Alen T."/>
            <person name="Hackstein J.H."/>
            <person name="Baker S.E."/>
            <person name="Grigoriev I.V."/>
            <person name="O'Malley M.A."/>
        </authorList>
    </citation>
    <scope>NUCLEOTIDE SEQUENCE [LARGE SCALE GENOMIC DNA]</scope>
    <source>
        <strain evidence="7 8">G1</strain>
    </source>
</reference>
<dbReference type="GO" id="GO:0046872">
    <property type="term" value="F:metal ion binding"/>
    <property type="evidence" value="ECO:0007669"/>
    <property type="project" value="UniProtKB-KW"/>
</dbReference>
<dbReference type="Pfam" id="PF01522">
    <property type="entry name" value="Polysacc_deac_1"/>
    <property type="match status" value="1"/>
</dbReference>
<dbReference type="SUPFAM" id="SSF88713">
    <property type="entry name" value="Glycoside hydrolase/deacetylase"/>
    <property type="match status" value="1"/>
</dbReference>
<evidence type="ECO:0000256" key="4">
    <source>
        <dbReference type="ARBA" id="ARBA00022801"/>
    </source>
</evidence>
<protein>
    <submittedName>
        <fullName evidence="7">Glycoside hydrolase/deacetylase</fullName>
    </submittedName>
</protein>
<dbReference type="PROSITE" id="PS51677">
    <property type="entry name" value="NODB"/>
    <property type="match status" value="1"/>
</dbReference>
<evidence type="ECO:0000313" key="7">
    <source>
        <dbReference type="EMBL" id="ORY27150.1"/>
    </source>
</evidence>
<dbReference type="EMBL" id="MCOG01000195">
    <property type="protein sequence ID" value="ORY27150.1"/>
    <property type="molecule type" value="Genomic_DNA"/>
</dbReference>
<keyword evidence="4 7" id="KW-0378">Hydrolase</keyword>
<sequence length="157" mass="17870">IKREFNEGHIVASHTFSHPTVGITKLSDAELTKELKDLNDLLYDLIQVKPAFFRPPLGEYSPANEKIIEAQGFTANINWNLDPNDWANEGKNPPETYLQTYINKLSKADPTKDSFIALNHDVYKNTVVNLIPEVIKLVRKYGFKFVTMDECLGLSPY</sequence>
<dbReference type="PANTHER" id="PTHR46471:SF2">
    <property type="entry name" value="CHITIN DEACETYLASE-RELATED"/>
    <property type="match status" value="1"/>
</dbReference>
<dbReference type="InterPro" id="IPR002509">
    <property type="entry name" value="NODB_dom"/>
</dbReference>
<evidence type="ECO:0000256" key="2">
    <source>
        <dbReference type="ARBA" id="ARBA00022723"/>
    </source>
</evidence>
<dbReference type="GO" id="GO:0016810">
    <property type="term" value="F:hydrolase activity, acting on carbon-nitrogen (but not peptide) bonds"/>
    <property type="evidence" value="ECO:0007669"/>
    <property type="project" value="InterPro"/>
</dbReference>
<comment type="caution">
    <text evidence="7">The sequence shown here is derived from an EMBL/GenBank/DDBJ whole genome shotgun (WGS) entry which is preliminary data.</text>
</comment>
<dbReference type="STRING" id="1754190.A0A1Y2AXY3"/>
<keyword evidence="3" id="KW-0732">Signal</keyword>
<accession>A0A1Y2AXY3</accession>
<keyword evidence="2" id="KW-0479">Metal-binding</keyword>
<dbReference type="Gene3D" id="3.20.20.370">
    <property type="entry name" value="Glycoside hydrolase/deacetylase"/>
    <property type="match status" value="1"/>
</dbReference>
<dbReference type="InterPro" id="IPR011330">
    <property type="entry name" value="Glyco_hydro/deAcase_b/a-brl"/>
</dbReference>
<evidence type="ECO:0000259" key="6">
    <source>
        <dbReference type="PROSITE" id="PS51677"/>
    </source>
</evidence>
<comment type="cofactor">
    <cofactor evidence="1">
        <name>Co(2+)</name>
        <dbReference type="ChEBI" id="CHEBI:48828"/>
    </cofactor>
</comment>
<dbReference type="Proteomes" id="UP000193920">
    <property type="component" value="Unassembled WGS sequence"/>
</dbReference>
<organism evidence="7 8">
    <name type="scientific">Neocallimastix californiae</name>
    <dbReference type="NCBI Taxonomy" id="1754190"/>
    <lineage>
        <taxon>Eukaryota</taxon>
        <taxon>Fungi</taxon>
        <taxon>Fungi incertae sedis</taxon>
        <taxon>Chytridiomycota</taxon>
        <taxon>Chytridiomycota incertae sedis</taxon>
        <taxon>Neocallimastigomycetes</taxon>
        <taxon>Neocallimastigales</taxon>
        <taxon>Neocallimastigaceae</taxon>
        <taxon>Neocallimastix</taxon>
    </lineage>
</organism>
<feature type="non-terminal residue" evidence="7">
    <location>
        <position position="1"/>
    </location>
</feature>
<feature type="non-terminal residue" evidence="7">
    <location>
        <position position="157"/>
    </location>
</feature>
<dbReference type="GO" id="GO:0005975">
    <property type="term" value="P:carbohydrate metabolic process"/>
    <property type="evidence" value="ECO:0007669"/>
    <property type="project" value="InterPro"/>
</dbReference>
<evidence type="ECO:0000256" key="5">
    <source>
        <dbReference type="ARBA" id="ARBA00023277"/>
    </source>
</evidence>
<dbReference type="PANTHER" id="PTHR46471">
    <property type="entry name" value="CHITIN DEACETYLASE"/>
    <property type="match status" value="1"/>
</dbReference>
<name>A0A1Y2AXY3_9FUNG</name>
<feature type="domain" description="NodB homology" evidence="6">
    <location>
        <begin position="1"/>
        <end position="146"/>
    </location>
</feature>
<evidence type="ECO:0000256" key="3">
    <source>
        <dbReference type="ARBA" id="ARBA00022729"/>
    </source>
</evidence>
<evidence type="ECO:0000256" key="1">
    <source>
        <dbReference type="ARBA" id="ARBA00001941"/>
    </source>
</evidence>
<keyword evidence="8" id="KW-1185">Reference proteome</keyword>
<dbReference type="AlphaFoldDB" id="A0A1Y2AXY3"/>